<keyword evidence="2" id="KW-1185">Reference proteome</keyword>
<name>A0AAJ7TFQ3_PETMA</name>
<accession>A0AAJ7TFQ3</accession>
<protein>
    <submittedName>
        <fullName evidence="3">BRICHOS domain-containing protein 5</fullName>
    </submittedName>
</protein>
<dbReference type="RefSeq" id="XP_032817015.1">
    <property type="nucleotide sequence ID" value="XM_032961124.1"/>
</dbReference>
<evidence type="ECO:0000313" key="3">
    <source>
        <dbReference type="RefSeq" id="XP_032817015.1"/>
    </source>
</evidence>
<feature type="transmembrane region" description="Helical" evidence="1">
    <location>
        <begin position="236"/>
        <end position="257"/>
    </location>
</feature>
<proteinExistence type="predicted"/>
<feature type="transmembrane region" description="Helical" evidence="1">
    <location>
        <begin position="64"/>
        <end position="86"/>
    </location>
</feature>
<dbReference type="InterPro" id="IPR051772">
    <property type="entry name" value="Gastrokine"/>
</dbReference>
<dbReference type="AlphaFoldDB" id="A0AAJ7TFQ3"/>
<keyword evidence="1" id="KW-0812">Transmembrane</keyword>
<dbReference type="GeneID" id="116946179"/>
<dbReference type="KEGG" id="pmrn:116946179"/>
<dbReference type="Proteomes" id="UP001318040">
    <property type="component" value="Chromosome 26"/>
</dbReference>
<keyword evidence="1" id="KW-1133">Transmembrane helix</keyword>
<reference evidence="3" key="1">
    <citation type="submission" date="2025-08" db="UniProtKB">
        <authorList>
            <consortium name="RefSeq"/>
        </authorList>
    </citation>
    <scope>IDENTIFICATION</scope>
    <source>
        <tissue evidence="3">Sperm</tissue>
    </source>
</reference>
<dbReference type="CTD" id="283870"/>
<dbReference type="Gene3D" id="3.30.390.150">
    <property type="match status" value="1"/>
</dbReference>
<keyword evidence="1" id="KW-0472">Membrane</keyword>
<gene>
    <name evidence="3" type="primary">BRICD5</name>
</gene>
<evidence type="ECO:0000313" key="2">
    <source>
        <dbReference type="Proteomes" id="UP001318040"/>
    </source>
</evidence>
<sequence>MKSAERSGFIPGAMLDARPELRREPAVPGADLDPLCSRCCGVGAAASLGGLPARCGGSRCRLHALGGAAALGLLLLAACLGLLALLGPRRGEPVEVALFLVFEDTRGRDVNETIVVRRDEEVVTFHTLGSAEQSHCALYDHHNGLVWVRPASRRVCLLRRMSRPEKRHVASVLRGAGRGGQVRISRNATRFPREILLIRASRPTPLPGHATVPALCHSTPVLWAARSAEMATWRTMYFCLDLCFLNSLCASFCFYYLPD</sequence>
<evidence type="ECO:0000256" key="1">
    <source>
        <dbReference type="SAM" id="Phobius"/>
    </source>
</evidence>
<organism evidence="2 3">
    <name type="scientific">Petromyzon marinus</name>
    <name type="common">Sea lamprey</name>
    <dbReference type="NCBI Taxonomy" id="7757"/>
    <lineage>
        <taxon>Eukaryota</taxon>
        <taxon>Metazoa</taxon>
        <taxon>Chordata</taxon>
        <taxon>Craniata</taxon>
        <taxon>Vertebrata</taxon>
        <taxon>Cyclostomata</taxon>
        <taxon>Hyperoartia</taxon>
        <taxon>Petromyzontiformes</taxon>
        <taxon>Petromyzontidae</taxon>
        <taxon>Petromyzon</taxon>
    </lineage>
</organism>
<dbReference type="PANTHER" id="PTHR16483">
    <property type="entry name" value="GASTROKINE 1"/>
    <property type="match status" value="1"/>
</dbReference>